<organism evidence="3 4">
    <name type="scientific">Mojavia pulchra JT2-VF2</name>
    <dbReference type="NCBI Taxonomy" id="287848"/>
    <lineage>
        <taxon>Bacteria</taxon>
        <taxon>Bacillati</taxon>
        <taxon>Cyanobacteriota</taxon>
        <taxon>Cyanophyceae</taxon>
        <taxon>Nostocales</taxon>
        <taxon>Nostocaceae</taxon>
    </lineage>
</organism>
<evidence type="ECO:0000256" key="1">
    <source>
        <dbReference type="SAM" id="SignalP"/>
    </source>
</evidence>
<dbReference type="InterPro" id="IPR008638">
    <property type="entry name" value="FhaB/CdiA-like_TPS"/>
</dbReference>
<dbReference type="SUPFAM" id="SSF51126">
    <property type="entry name" value="Pectin lyase-like"/>
    <property type="match status" value="2"/>
</dbReference>
<dbReference type="EMBL" id="JAHHHN010000058">
    <property type="protein sequence ID" value="MBW4566059.1"/>
    <property type="molecule type" value="Genomic_DNA"/>
</dbReference>
<keyword evidence="1" id="KW-0732">Signal</keyword>
<dbReference type="AlphaFoldDB" id="A0A951UK76"/>
<evidence type="ECO:0000259" key="2">
    <source>
        <dbReference type="SMART" id="SM00912"/>
    </source>
</evidence>
<gene>
    <name evidence="3" type="ORF">KME32_34295</name>
</gene>
<comment type="caution">
    <text evidence="3">The sequence shown here is derived from an EMBL/GenBank/DDBJ whole genome shotgun (WGS) entry which is preliminary data.</text>
</comment>
<dbReference type="InterPro" id="IPR011050">
    <property type="entry name" value="Pectin_lyase_fold/virulence"/>
</dbReference>
<reference evidence="3" key="2">
    <citation type="journal article" date="2022" name="Microbiol. Resour. Announc.">
        <title>Metagenome Sequencing to Explore Phylogenomics of Terrestrial Cyanobacteria.</title>
        <authorList>
            <person name="Ward R.D."/>
            <person name="Stajich J.E."/>
            <person name="Johansen J.R."/>
            <person name="Huntemann M."/>
            <person name="Clum A."/>
            <person name="Foster B."/>
            <person name="Foster B."/>
            <person name="Roux S."/>
            <person name="Palaniappan K."/>
            <person name="Varghese N."/>
            <person name="Mukherjee S."/>
            <person name="Reddy T.B.K."/>
            <person name="Daum C."/>
            <person name="Copeland A."/>
            <person name="Chen I.A."/>
            <person name="Ivanova N.N."/>
            <person name="Kyrpides N.C."/>
            <person name="Shapiro N."/>
            <person name="Eloe-Fadrosh E.A."/>
            <person name="Pietrasiak N."/>
        </authorList>
    </citation>
    <scope>NUCLEOTIDE SEQUENCE</scope>
    <source>
        <strain evidence="3">JT2-VF2</strain>
    </source>
</reference>
<dbReference type="Pfam" id="PF05860">
    <property type="entry name" value="TPS"/>
    <property type="match status" value="1"/>
</dbReference>
<accession>A0A951UK76</accession>
<dbReference type="InterPro" id="IPR012334">
    <property type="entry name" value="Pectin_lyas_fold"/>
</dbReference>
<feature type="domain" description="Filamentous haemagglutinin FhaB/tRNA nuclease CdiA-like TPS" evidence="2">
    <location>
        <begin position="31"/>
        <end position="142"/>
    </location>
</feature>
<dbReference type="Proteomes" id="UP000715781">
    <property type="component" value="Unassembled WGS sequence"/>
</dbReference>
<dbReference type="Gene3D" id="2.160.20.10">
    <property type="entry name" value="Single-stranded right-handed beta-helix, Pectin lyase-like"/>
    <property type="match status" value="2"/>
</dbReference>
<feature type="chain" id="PRO_5037647314" evidence="1">
    <location>
        <begin position="27"/>
        <end position="822"/>
    </location>
</feature>
<proteinExistence type="predicted"/>
<sequence length="822" mass="84388">MKYTNLINAAIGSVFLFLSTNFVSEAQIIPDTTLPQSTSTKLEGNTRIIEGGTQAGSNLFHSFEKFSLTNGSTAYFNNPLDVENIINRVTGGSISNIDGILRANGKANFFLINPSGIIFGQNARLDIGGSFLASTASSLKFADSLEFSATNPHSTPLLSINLPMGLQYSSNTGIIRLQGTGHNLTGLAFSPVVRNNNLTGLRVQPGRTLALVGGNLILEGGTITAEGGRIELGSVGNNGLVNITPTTSGWNLEYKNVSSFQDISLLRRALADASGIGSGSIQIQGHKVTLTDGSVTLIQNQGLLPGGTLNVNTSESLEVSGTDPVAMIAGSLRNETLGFGKAGDILISTPKLILRNGGQISSLTFGAARTGNIVVNASDYVDLIGVSPLNSSVFSLISAATFSSGDVGNIAVSTGKLFITGGGALTSSTFGTGKGGNITVDAIDSVAVIGYAPMIFQASNISTTALNAGDAGNLTINTSNLSVRDGGLIDASTLASGNGGSITINALKNLEVSGTMSGSGELSLIVSSANIIAPTLQKLFRLPLKPSGKSGDVTINTNHLSVTNSAKVSVGNSGSGNAGKLKIDANTVNITNNGGITATTAIGQGGDIDIISGLFRLSNGIISSTAGQQGTNSDGGNITIDTDVLFSLGSSTITANTFGGRGGNVLINVDNGFFFSRNSRVEASSQFGINGTVQINGLPINSNSIKVATETIPVAPQVTSVCQGRADTGVSSFIVNTTRSPQSKPNDLMYNNVERNNFLPGQAVNNSHNPKPLTSNQPTQIIEANTLIRDAQGNLVLTTDQANAAFLDTSLSASSCFSAFQG</sequence>
<dbReference type="NCBIfam" id="TIGR01901">
    <property type="entry name" value="adhes_NPXG"/>
    <property type="match status" value="1"/>
</dbReference>
<name>A0A951UK76_9NOST</name>
<evidence type="ECO:0000313" key="3">
    <source>
        <dbReference type="EMBL" id="MBW4566059.1"/>
    </source>
</evidence>
<evidence type="ECO:0000313" key="4">
    <source>
        <dbReference type="Proteomes" id="UP000715781"/>
    </source>
</evidence>
<reference evidence="3" key="1">
    <citation type="submission" date="2021-05" db="EMBL/GenBank/DDBJ databases">
        <authorList>
            <person name="Pietrasiak N."/>
            <person name="Ward R."/>
            <person name="Stajich J.E."/>
            <person name="Kurbessoian T."/>
        </authorList>
    </citation>
    <scope>NUCLEOTIDE SEQUENCE</scope>
    <source>
        <strain evidence="3">JT2-VF2</strain>
    </source>
</reference>
<feature type="signal peptide" evidence="1">
    <location>
        <begin position="1"/>
        <end position="26"/>
    </location>
</feature>
<dbReference type="SMART" id="SM00912">
    <property type="entry name" value="Haemagg_act"/>
    <property type="match status" value="1"/>
</dbReference>
<protein>
    <submittedName>
        <fullName evidence="3">Filamentous hemagglutinin N-terminal domain-containing protein</fullName>
    </submittedName>
</protein>